<dbReference type="InterPro" id="IPR000413">
    <property type="entry name" value="Integrin_alpha"/>
</dbReference>
<comment type="similarity">
    <text evidence="2 13">Belongs to the integrin alpha chain family.</text>
</comment>
<feature type="domain" description="Integrin alpha second immunoglobulin-like" evidence="15">
    <location>
        <begin position="483"/>
        <end position="643"/>
    </location>
</feature>
<reference evidence="16 17" key="1">
    <citation type="submission" date="2014-04" db="EMBL/GenBank/DDBJ databases">
        <title>Genome evolution of avian class.</title>
        <authorList>
            <person name="Zhang G."/>
            <person name="Li C."/>
        </authorList>
    </citation>
    <scope>NUCLEOTIDE SEQUENCE [LARGE SCALE GENOMIC DNA]</scope>
    <source>
        <strain evidence="16">BGI_N323</strain>
    </source>
</reference>
<dbReference type="EMBL" id="KL311224">
    <property type="protein sequence ID" value="KFP53161.1"/>
    <property type="molecule type" value="Genomic_DNA"/>
</dbReference>
<proteinExistence type="inferred from homology"/>
<dbReference type="GO" id="GO:0005178">
    <property type="term" value="F:integrin binding"/>
    <property type="evidence" value="ECO:0007669"/>
    <property type="project" value="TreeGrafter"/>
</dbReference>
<keyword evidence="6 13" id="KW-0130">Cell adhesion</keyword>
<dbReference type="InterPro" id="IPR013517">
    <property type="entry name" value="FG-GAP"/>
</dbReference>
<dbReference type="Gene3D" id="2.60.40.1530">
    <property type="entry name" value="ntegrin, alpha v. Chain A, domain 4"/>
    <property type="match status" value="1"/>
</dbReference>
<dbReference type="PANTHER" id="PTHR23220:SF21">
    <property type="entry name" value="INTEGRIN ALPHA-11"/>
    <property type="match status" value="1"/>
</dbReference>
<evidence type="ECO:0000256" key="6">
    <source>
        <dbReference type="ARBA" id="ARBA00022889"/>
    </source>
</evidence>
<dbReference type="SMART" id="SM00191">
    <property type="entry name" value="Int_alpha"/>
    <property type="match status" value="4"/>
</dbReference>
<dbReference type="InterPro" id="IPR032695">
    <property type="entry name" value="Integrin_dom_sf"/>
</dbReference>
<evidence type="ECO:0000256" key="3">
    <source>
        <dbReference type="ARBA" id="ARBA00022692"/>
    </source>
</evidence>
<evidence type="ECO:0000256" key="11">
    <source>
        <dbReference type="ARBA" id="ARBA00023180"/>
    </source>
</evidence>
<feature type="non-terminal residue" evidence="16">
    <location>
        <position position="1"/>
    </location>
</feature>
<dbReference type="PRINTS" id="PR01185">
    <property type="entry name" value="INTEGRINA"/>
</dbReference>
<feature type="domain" description="Integrin alpha first immunoglubulin-like" evidence="14">
    <location>
        <begin position="337"/>
        <end position="460"/>
    </location>
</feature>
<feature type="repeat" description="FG-GAP" evidence="12">
    <location>
        <begin position="57"/>
        <end position="108"/>
    </location>
</feature>
<evidence type="ECO:0000256" key="2">
    <source>
        <dbReference type="ARBA" id="ARBA00008054"/>
    </source>
</evidence>
<keyword evidence="10 13" id="KW-0675">Receptor</keyword>
<dbReference type="SUPFAM" id="SSF69318">
    <property type="entry name" value="Integrin alpha N-terminal domain"/>
    <property type="match status" value="1"/>
</dbReference>
<evidence type="ECO:0000256" key="1">
    <source>
        <dbReference type="ARBA" id="ARBA00004479"/>
    </source>
</evidence>
<evidence type="ECO:0000256" key="9">
    <source>
        <dbReference type="ARBA" id="ARBA00023136"/>
    </source>
</evidence>
<dbReference type="PROSITE" id="PS51470">
    <property type="entry name" value="FG_GAP"/>
    <property type="match status" value="4"/>
</dbReference>
<dbReference type="InterPro" id="IPR013649">
    <property type="entry name" value="Integrin_alpha_Ig-like_1"/>
</dbReference>
<keyword evidence="17" id="KW-1185">Reference proteome</keyword>
<dbReference type="Gene3D" id="2.60.40.1460">
    <property type="entry name" value="Integrin domains. Chain A, domain 2"/>
    <property type="match status" value="1"/>
</dbReference>
<dbReference type="AlphaFoldDB" id="A0A091M3L9"/>
<dbReference type="InterPro" id="IPR048285">
    <property type="entry name" value="Integrin_alpha_Ig-like_2"/>
</dbReference>
<dbReference type="GO" id="GO:0007160">
    <property type="term" value="P:cell-matrix adhesion"/>
    <property type="evidence" value="ECO:0007669"/>
    <property type="project" value="TreeGrafter"/>
</dbReference>
<evidence type="ECO:0000256" key="10">
    <source>
        <dbReference type="ARBA" id="ARBA00023170"/>
    </source>
</evidence>
<dbReference type="InterPro" id="IPR028994">
    <property type="entry name" value="Integrin_alpha_N"/>
</dbReference>
<sequence>VLGYYNRRGINPEAFLNEIKFIASDPDDKHFFNVTDEAALKDIVDALGERIFSLEGTNKNEISFGLEMSQTGFSSHVVEDGILLGAVGAYDWNGAVLKETSSGKVIPLRESYLQEFPEELKNHGAYLGYTVSSVISTKHERIYVAGAPRFNHTGKVIIFSMHNNRNLTIHQALKGEQIGSYYGSEINSLDVNGDGVTDVLLVGAPMYFSEGRERGKVYVYTLRENDFVSSGALIDLQSYQNSRFGSCIAAVPDLNQDSYNDLVVGAPLEDEHQGAIYIFLGFEDTVLKKYKQRIAAADLAPGLMYFGCSIHGQLDLNEDGLVDLAVGSLGNAVLLWSRSVVQINASIRFEPSKINIFTKDCKRNGKDATCMSAFVCFTAVFLSAHFQTASVALRYNATIDERRYTPRAHLDESGERHTQKGLALLAGQEHCDRLQFHVLDTADYVKPVTFSIDYELEHPENGPMLDDGWPTSLKVSVPFWNGCNEDEHCVPDLVLDARSDVPSAMEYCRRALRRAAPDCSAFTLSFDASVFVIESSRRRVAVDAALENRGENAYSTVLNISFSRNLQFASLIPKDDTDVNIDCMTEDKHPNKKVCNVSYPFFRAKAKVAFRLDFEFSKSVFLQSMEIYLIANSDSEEKESTKEDNFAHLNFHLKYEADLLFTRASSLDYYEIRSNSSLERYDSIGPPFHCTFKLQNLGFFPVEGVTIKLTIPVATRAGNRLLLQMHAHRLLPQENATCNVWGNATDYQRTPAEEDLSRPPHLHSNSDVVSIDCNVKLAPNEEMNLHLRGNLWMKSLKAV</sequence>
<dbReference type="Proteomes" id="UP000053745">
    <property type="component" value="Unassembled WGS sequence"/>
</dbReference>
<evidence type="ECO:0000313" key="16">
    <source>
        <dbReference type="EMBL" id="KFP53161.1"/>
    </source>
</evidence>
<protein>
    <submittedName>
        <fullName evidence="16">Integrin alpha-11</fullName>
    </submittedName>
</protein>
<dbReference type="GO" id="GO:0009897">
    <property type="term" value="C:external side of plasma membrane"/>
    <property type="evidence" value="ECO:0007669"/>
    <property type="project" value="TreeGrafter"/>
</dbReference>
<feature type="non-terminal residue" evidence="16">
    <location>
        <position position="799"/>
    </location>
</feature>
<evidence type="ECO:0000256" key="12">
    <source>
        <dbReference type="PROSITE-ProRule" id="PRU00803"/>
    </source>
</evidence>
<evidence type="ECO:0000256" key="5">
    <source>
        <dbReference type="ARBA" id="ARBA00022737"/>
    </source>
</evidence>
<keyword evidence="5" id="KW-0677">Repeat</keyword>
<dbReference type="Pfam" id="PF20805">
    <property type="entry name" value="Integrin_A_Ig_2"/>
    <property type="match status" value="1"/>
</dbReference>
<keyword evidence="8 13" id="KW-0401">Integrin</keyword>
<evidence type="ECO:0000256" key="4">
    <source>
        <dbReference type="ARBA" id="ARBA00022729"/>
    </source>
</evidence>
<dbReference type="GO" id="GO:0033627">
    <property type="term" value="P:cell adhesion mediated by integrin"/>
    <property type="evidence" value="ECO:0007669"/>
    <property type="project" value="TreeGrafter"/>
</dbReference>
<comment type="subcellular location">
    <subcellularLocation>
        <location evidence="1 13">Membrane</location>
        <topology evidence="1 13">Single-pass type I membrane protein</topology>
    </subcellularLocation>
</comment>
<gene>
    <name evidence="16" type="ORF">N323_03497</name>
</gene>
<dbReference type="GO" id="GO:0098609">
    <property type="term" value="P:cell-cell adhesion"/>
    <property type="evidence" value="ECO:0007669"/>
    <property type="project" value="TreeGrafter"/>
</dbReference>
<dbReference type="OrthoDB" id="5317514at2759"/>
<dbReference type="Gene3D" id="2.130.10.130">
    <property type="entry name" value="Integrin alpha, N-terminal"/>
    <property type="match status" value="1"/>
</dbReference>
<evidence type="ECO:0000259" key="15">
    <source>
        <dbReference type="Pfam" id="PF20805"/>
    </source>
</evidence>
<dbReference type="Pfam" id="PF01839">
    <property type="entry name" value="FG-GAP"/>
    <property type="match status" value="2"/>
</dbReference>
<evidence type="ECO:0000256" key="13">
    <source>
        <dbReference type="RuleBase" id="RU003762"/>
    </source>
</evidence>
<evidence type="ECO:0000259" key="14">
    <source>
        <dbReference type="Pfam" id="PF08441"/>
    </source>
</evidence>
<feature type="repeat" description="FG-GAP" evidence="12">
    <location>
        <begin position="292"/>
        <end position="352"/>
    </location>
</feature>
<keyword evidence="11" id="KW-0325">Glycoprotein</keyword>
<dbReference type="InterPro" id="IPR013519">
    <property type="entry name" value="Int_alpha_beta-p"/>
</dbReference>
<feature type="repeat" description="FG-GAP" evidence="12">
    <location>
        <begin position="230"/>
        <end position="288"/>
    </location>
</feature>
<evidence type="ECO:0000313" key="17">
    <source>
        <dbReference type="Proteomes" id="UP000053745"/>
    </source>
</evidence>
<dbReference type="SUPFAM" id="SSF69179">
    <property type="entry name" value="Integrin domains"/>
    <property type="match status" value="3"/>
</dbReference>
<keyword evidence="7" id="KW-1133">Transmembrane helix</keyword>
<dbReference type="Pfam" id="PF08441">
    <property type="entry name" value="Integrin_A_Ig_1"/>
    <property type="match status" value="1"/>
</dbReference>
<evidence type="ECO:0000256" key="8">
    <source>
        <dbReference type="ARBA" id="ARBA00023037"/>
    </source>
</evidence>
<dbReference type="GO" id="GO:0007229">
    <property type="term" value="P:integrin-mediated signaling pathway"/>
    <property type="evidence" value="ECO:0007669"/>
    <property type="project" value="UniProtKB-KW"/>
</dbReference>
<feature type="repeat" description="FG-GAP" evidence="12">
    <location>
        <begin position="168"/>
        <end position="229"/>
    </location>
</feature>
<name>A0A091M3L9_CATAU</name>
<organism evidence="16 17">
    <name type="scientific">Cathartes aura</name>
    <name type="common">Turkey vulture</name>
    <name type="synonym">Vultur aura</name>
    <dbReference type="NCBI Taxonomy" id="43455"/>
    <lineage>
        <taxon>Eukaryota</taxon>
        <taxon>Metazoa</taxon>
        <taxon>Chordata</taxon>
        <taxon>Craniata</taxon>
        <taxon>Vertebrata</taxon>
        <taxon>Euteleostomi</taxon>
        <taxon>Archelosauria</taxon>
        <taxon>Archosauria</taxon>
        <taxon>Dinosauria</taxon>
        <taxon>Saurischia</taxon>
        <taxon>Theropoda</taxon>
        <taxon>Coelurosauria</taxon>
        <taxon>Aves</taxon>
        <taxon>Neognathae</taxon>
        <taxon>Neoaves</taxon>
        <taxon>Telluraves</taxon>
        <taxon>Accipitrimorphae</taxon>
        <taxon>Accipitriformes</taxon>
        <taxon>Cathartidae</taxon>
        <taxon>Cathartes</taxon>
    </lineage>
</organism>
<keyword evidence="3" id="KW-0812">Transmembrane</keyword>
<keyword evidence="4" id="KW-0732">Signal</keyword>
<keyword evidence="9" id="KW-0472">Membrane</keyword>
<dbReference type="Gene3D" id="2.60.40.1510">
    <property type="entry name" value="ntegrin, alpha v. Chain A, domain 3"/>
    <property type="match status" value="1"/>
</dbReference>
<dbReference type="GO" id="GO:0008305">
    <property type="term" value="C:integrin complex"/>
    <property type="evidence" value="ECO:0007669"/>
    <property type="project" value="InterPro"/>
</dbReference>
<evidence type="ECO:0000256" key="7">
    <source>
        <dbReference type="ARBA" id="ARBA00022989"/>
    </source>
</evidence>
<accession>A0A091M3L9</accession>
<dbReference type="PANTHER" id="PTHR23220">
    <property type="entry name" value="INTEGRIN ALPHA"/>
    <property type="match status" value="1"/>
</dbReference>